<dbReference type="SUPFAM" id="SSF88723">
    <property type="entry name" value="PIN domain-like"/>
    <property type="match status" value="1"/>
</dbReference>
<comment type="caution">
    <text evidence="2">The sequence shown here is derived from an EMBL/GenBank/DDBJ whole genome shotgun (WGS) entry which is preliminary data.</text>
</comment>
<accession>A0A926XZ59</accession>
<evidence type="ECO:0000313" key="3">
    <source>
        <dbReference type="Proteomes" id="UP000598820"/>
    </source>
</evidence>
<dbReference type="InterPro" id="IPR029060">
    <property type="entry name" value="PIN-like_dom_sf"/>
</dbReference>
<sequence length="48" mass="5500">MVDTNVLIDFFRKTDKARTRLVYLSEQFEQLAISSVTEFEVYSGAIPA</sequence>
<organism evidence="2 3">
    <name type="scientific">Spirosoma profusum</name>
    <dbReference type="NCBI Taxonomy" id="2771354"/>
    <lineage>
        <taxon>Bacteria</taxon>
        <taxon>Pseudomonadati</taxon>
        <taxon>Bacteroidota</taxon>
        <taxon>Cytophagia</taxon>
        <taxon>Cytophagales</taxon>
        <taxon>Cytophagaceae</taxon>
        <taxon>Spirosoma</taxon>
    </lineage>
</organism>
<reference evidence="2" key="1">
    <citation type="submission" date="2020-09" db="EMBL/GenBank/DDBJ databases">
        <authorList>
            <person name="Kim M.K."/>
        </authorList>
    </citation>
    <scope>NUCLEOTIDE SEQUENCE</scope>
    <source>
        <strain evidence="2">BT702</strain>
    </source>
</reference>
<dbReference type="EMBL" id="JACWZY010000022">
    <property type="protein sequence ID" value="MBD2703507.1"/>
    <property type="molecule type" value="Genomic_DNA"/>
</dbReference>
<gene>
    <name evidence="2" type="ORF">IC229_22875</name>
</gene>
<evidence type="ECO:0000259" key="1">
    <source>
        <dbReference type="Pfam" id="PF01850"/>
    </source>
</evidence>
<name>A0A926XZ59_9BACT</name>
<dbReference type="Gene3D" id="3.40.50.1010">
    <property type="entry name" value="5'-nuclease"/>
    <property type="match status" value="1"/>
</dbReference>
<dbReference type="Pfam" id="PF01850">
    <property type="entry name" value="PIN"/>
    <property type="match status" value="1"/>
</dbReference>
<dbReference type="Proteomes" id="UP000598820">
    <property type="component" value="Unassembled WGS sequence"/>
</dbReference>
<dbReference type="AlphaFoldDB" id="A0A926XZ59"/>
<feature type="domain" description="PIN" evidence="1">
    <location>
        <begin position="1"/>
        <end position="45"/>
    </location>
</feature>
<proteinExistence type="predicted"/>
<dbReference type="InterPro" id="IPR002716">
    <property type="entry name" value="PIN_dom"/>
</dbReference>
<keyword evidence="3" id="KW-1185">Reference proteome</keyword>
<evidence type="ECO:0000313" key="2">
    <source>
        <dbReference type="EMBL" id="MBD2703507.1"/>
    </source>
</evidence>
<protein>
    <submittedName>
        <fullName evidence="2">PIN domain-containing protein</fullName>
    </submittedName>
</protein>